<dbReference type="NCBIfam" id="NF008712">
    <property type="entry name" value="PRK11715.1-1"/>
    <property type="match status" value="1"/>
</dbReference>
<dbReference type="Proteomes" id="UP000320300">
    <property type="component" value="Unassembled WGS sequence"/>
</dbReference>
<dbReference type="InterPro" id="IPR010364">
    <property type="entry name" value="Uncharacterised_IM_CreD"/>
</dbReference>
<feature type="transmembrane region" description="Helical" evidence="1">
    <location>
        <begin position="424"/>
        <end position="443"/>
    </location>
</feature>
<evidence type="ECO:0000256" key="1">
    <source>
        <dbReference type="SAM" id="Phobius"/>
    </source>
</evidence>
<dbReference type="OrthoDB" id="9791851at2"/>
<keyword evidence="3" id="KW-1185">Reference proteome</keyword>
<evidence type="ECO:0000313" key="2">
    <source>
        <dbReference type="EMBL" id="SMO79289.1"/>
    </source>
</evidence>
<proteinExistence type="predicted"/>
<dbReference type="PANTHER" id="PTHR30092">
    <property type="entry name" value="INNER MEMBRANE PROTEIN CRED"/>
    <property type="match status" value="1"/>
</dbReference>
<sequence length="457" mass="51124">MDNQQTSPVTAAMNWFGESVLLKLGFIGFITLVLLIPSSLIQDLIKERQNRQIEVTNEISDKWSGKQLVEGPVLVIPYQTMKSERDAATGKTTYTPLLTNIYILPEVLNIMSHVDPEILHRGIFDAVVYNTRIRVSGKFSALELAKSGINPAMVQWEKAKAVIGLSDLKGLKNNPAIKIDRTVHALEPDFGSVNIFTNNLVTLPDLSAEKSTALDFSFELDLRGSSELTFQHLGKSTNVTVEGKWNNPSFTGRYLPEKRKISAKSFTASWKMAHFNRTLPQQWTAENTRLNTAGSDTTFGIKFIPGVDQYQKTMRCVKYSTLIILLTFISLLFSELMLKRKVHFLQYILIGAAMVIYYTLLLSFSEQVGFDAAYFIASVATIGLIGLFIAALLRSTKPAIMFGGILTVFYGFIYVIIQLQDLALIFGSVGLFIIISVTMYLSAKIDWNKKEISELPR</sequence>
<dbReference type="GO" id="GO:0005886">
    <property type="term" value="C:plasma membrane"/>
    <property type="evidence" value="ECO:0007669"/>
    <property type="project" value="TreeGrafter"/>
</dbReference>
<feature type="transmembrane region" description="Helical" evidence="1">
    <location>
        <begin position="319"/>
        <end position="338"/>
    </location>
</feature>
<accession>A0A521E5T4</accession>
<feature type="transmembrane region" description="Helical" evidence="1">
    <location>
        <begin position="372"/>
        <end position="393"/>
    </location>
</feature>
<organism evidence="2 3">
    <name type="scientific">Pedobacter westerhofensis</name>
    <dbReference type="NCBI Taxonomy" id="425512"/>
    <lineage>
        <taxon>Bacteria</taxon>
        <taxon>Pseudomonadati</taxon>
        <taxon>Bacteroidota</taxon>
        <taxon>Sphingobacteriia</taxon>
        <taxon>Sphingobacteriales</taxon>
        <taxon>Sphingobacteriaceae</taxon>
        <taxon>Pedobacter</taxon>
    </lineage>
</organism>
<dbReference type="RefSeq" id="WP_142528890.1">
    <property type="nucleotide sequence ID" value="NZ_CBCSJO010000007.1"/>
</dbReference>
<dbReference type="PANTHER" id="PTHR30092:SF0">
    <property type="entry name" value="INNER MEMBRANE PROTEIN CRED"/>
    <property type="match status" value="1"/>
</dbReference>
<dbReference type="PIRSF" id="PIRSF004548">
    <property type="entry name" value="CreD"/>
    <property type="match status" value="1"/>
</dbReference>
<dbReference type="EMBL" id="FXTN01000007">
    <property type="protein sequence ID" value="SMO79289.1"/>
    <property type="molecule type" value="Genomic_DNA"/>
</dbReference>
<feature type="transmembrane region" description="Helical" evidence="1">
    <location>
        <begin position="20"/>
        <end position="41"/>
    </location>
</feature>
<protein>
    <submittedName>
        <fullName evidence="2">Inner membrane protein</fullName>
    </submittedName>
</protein>
<name>A0A521E5T4_9SPHI</name>
<feature type="transmembrane region" description="Helical" evidence="1">
    <location>
        <begin position="399"/>
        <end position="417"/>
    </location>
</feature>
<keyword evidence="1" id="KW-0472">Membrane</keyword>
<feature type="transmembrane region" description="Helical" evidence="1">
    <location>
        <begin position="344"/>
        <end position="365"/>
    </location>
</feature>
<dbReference type="AlphaFoldDB" id="A0A521E5T4"/>
<reference evidence="2 3" key="1">
    <citation type="submission" date="2017-05" db="EMBL/GenBank/DDBJ databases">
        <authorList>
            <person name="Varghese N."/>
            <person name="Submissions S."/>
        </authorList>
    </citation>
    <scope>NUCLEOTIDE SEQUENCE [LARGE SCALE GENOMIC DNA]</scope>
    <source>
        <strain evidence="2 3">DSM 19036</strain>
    </source>
</reference>
<dbReference type="Pfam" id="PF06123">
    <property type="entry name" value="CreD"/>
    <property type="match status" value="1"/>
</dbReference>
<keyword evidence="1" id="KW-1133">Transmembrane helix</keyword>
<gene>
    <name evidence="2" type="ORF">SAMN06265348_10748</name>
</gene>
<keyword evidence="1" id="KW-0812">Transmembrane</keyword>
<evidence type="ECO:0000313" key="3">
    <source>
        <dbReference type="Proteomes" id="UP000320300"/>
    </source>
</evidence>